<dbReference type="HAMAP" id="MF_00220_B">
    <property type="entry name" value="PyrC_classI_B"/>
    <property type="match status" value="1"/>
</dbReference>
<comment type="cofactor">
    <cofactor evidence="6">
        <name>Zn(2+)</name>
        <dbReference type="ChEBI" id="CHEBI:29105"/>
    </cofactor>
    <text evidence="6">Binds 2 Zn(2+) ions per subunit.</text>
</comment>
<dbReference type="NCBIfam" id="TIGR00857">
    <property type="entry name" value="pyrC_multi"/>
    <property type="match status" value="1"/>
</dbReference>
<evidence type="ECO:0000256" key="3">
    <source>
        <dbReference type="ARBA" id="ARBA00022723"/>
    </source>
</evidence>
<evidence type="ECO:0000259" key="7">
    <source>
        <dbReference type="Pfam" id="PF01979"/>
    </source>
</evidence>
<feature type="binding site" evidence="6">
    <location>
        <position position="225"/>
    </location>
    <ligand>
        <name>Zn(2+)</name>
        <dbReference type="ChEBI" id="CHEBI:29105"/>
        <label>2</label>
    </ligand>
</feature>
<comment type="pathway">
    <text evidence="6">Pyrimidine metabolism; UMP biosynthesis via de novo pathway; (S)-dihydroorotate from bicarbonate: step 3/3.</text>
</comment>
<dbReference type="PANTHER" id="PTHR43668">
    <property type="entry name" value="ALLANTOINASE"/>
    <property type="match status" value="1"/>
</dbReference>
<evidence type="ECO:0000256" key="4">
    <source>
        <dbReference type="ARBA" id="ARBA00022801"/>
    </source>
</evidence>
<dbReference type="GO" id="GO:0004151">
    <property type="term" value="F:dihydroorotase activity"/>
    <property type="evidence" value="ECO:0007669"/>
    <property type="project" value="UniProtKB-EC"/>
</dbReference>
<evidence type="ECO:0000256" key="5">
    <source>
        <dbReference type="ARBA" id="ARBA00022975"/>
    </source>
</evidence>
<keyword evidence="5 6" id="KW-0665">Pyrimidine biosynthesis</keyword>
<feature type="binding site" evidence="6">
    <location>
        <position position="88"/>
    </location>
    <ligand>
        <name>substrate</name>
    </ligand>
</feature>
<dbReference type="InterPro" id="IPR002195">
    <property type="entry name" value="Dihydroorotase_CS"/>
</dbReference>
<dbReference type="InterPro" id="IPR004722">
    <property type="entry name" value="DHOase"/>
</dbReference>
<dbReference type="SUPFAM" id="SSF51338">
    <property type="entry name" value="Composite domain of metallo-dependent hydrolases"/>
    <property type="match status" value="1"/>
</dbReference>
<dbReference type="PROSITE" id="PS00482">
    <property type="entry name" value="DIHYDROOROTASE_1"/>
    <property type="match status" value="1"/>
</dbReference>
<comment type="caution">
    <text evidence="6">Lacks conserved residue(s) required for the propagation of feature annotation.</text>
</comment>
<feature type="domain" description="Amidohydrolase-related" evidence="7">
    <location>
        <begin position="45"/>
        <end position="411"/>
    </location>
</feature>
<dbReference type="Proteomes" id="UP001236559">
    <property type="component" value="Unassembled WGS sequence"/>
</dbReference>
<dbReference type="RefSeq" id="WP_307494969.1">
    <property type="nucleotide sequence ID" value="NZ_JAUSTN010000003.1"/>
</dbReference>
<reference evidence="8 9" key="1">
    <citation type="submission" date="2023-07" db="EMBL/GenBank/DDBJ databases">
        <title>Genomic Encyclopedia of Type Strains, Phase IV (KMG-IV): sequencing the most valuable type-strain genomes for metagenomic binning, comparative biology and taxonomic classification.</title>
        <authorList>
            <person name="Goeker M."/>
        </authorList>
    </citation>
    <scope>NUCLEOTIDE SEQUENCE [LARGE SCALE GENOMIC DNA]</scope>
    <source>
        <strain evidence="8 9">DSM 22616</strain>
    </source>
</reference>
<dbReference type="EMBL" id="JAUSTN010000003">
    <property type="protein sequence ID" value="MDQ0274614.1"/>
    <property type="molecule type" value="Genomic_DNA"/>
</dbReference>
<sequence>MILKNVRLIDPANNLDEIRDITIENGKIKSLSKTNEDGIDLKGLIACPGFVDVHVHFRDPGFTYKEDLFTGTQAGIRGGYTSLICMANTNPKMDSPNLIRDFYKKAKELPIDVFTVSALTKNFDGENLVDMEGNLAAGALGFTDDGIPNTNSNLVLMALKKAKNLNVPVSFHEEDPKLIKENGINHGKISESLGLYGSPDISESLLVLRDGFLSLKTGAKVEIQHISAGDSVEIVREFKKRGANLYAEVTPHHFSLTEDALLKYKTLAKMNPPLRSEKDRLKIIEGMKDGTIEIIATDHAPHSKEEKERELTKAPSGILGLETALSLGIENLVDKGHLTLNKLIEMMTINPARLYNLDAGHLSLGSRGNITIFDPNEKWVYKKSYSKSENSPFLCQTLKGKVKMTIFEGKVIFDDSREK</sequence>
<dbReference type="InterPro" id="IPR050138">
    <property type="entry name" value="DHOase/Allantoinase_Hydrolase"/>
</dbReference>
<dbReference type="Gene3D" id="3.20.20.140">
    <property type="entry name" value="Metal-dependent hydrolases"/>
    <property type="match status" value="1"/>
</dbReference>
<comment type="similarity">
    <text evidence="2 6">Belongs to the metallo-dependent hydrolases superfamily. DHOase family. Class I DHOase subfamily.</text>
</comment>
<keyword evidence="6" id="KW-0862">Zinc</keyword>
<comment type="catalytic activity">
    <reaction evidence="6">
        <text>(S)-dihydroorotate + H2O = N-carbamoyl-L-aspartate + H(+)</text>
        <dbReference type="Rhea" id="RHEA:24296"/>
        <dbReference type="ChEBI" id="CHEBI:15377"/>
        <dbReference type="ChEBI" id="CHEBI:15378"/>
        <dbReference type="ChEBI" id="CHEBI:30864"/>
        <dbReference type="ChEBI" id="CHEBI:32814"/>
        <dbReference type="EC" id="3.5.2.3"/>
    </reaction>
</comment>
<dbReference type="Pfam" id="PF01979">
    <property type="entry name" value="Amidohydro_1"/>
    <property type="match status" value="1"/>
</dbReference>
<feature type="binding site" evidence="6">
    <location>
        <position position="172"/>
    </location>
    <ligand>
        <name>Zn(2+)</name>
        <dbReference type="ChEBI" id="CHEBI:29105"/>
        <label>2</label>
    </ligand>
</feature>
<dbReference type="InterPro" id="IPR011059">
    <property type="entry name" value="Metal-dep_hydrolase_composite"/>
</dbReference>
<dbReference type="PANTHER" id="PTHR43668:SF2">
    <property type="entry name" value="ALLANTOINASE"/>
    <property type="match status" value="1"/>
</dbReference>
<dbReference type="InterPro" id="IPR032466">
    <property type="entry name" value="Metal_Hydrolase"/>
</dbReference>
<keyword evidence="9" id="KW-1185">Reference proteome</keyword>
<feature type="binding site" evidence="6">
    <location>
        <position position="145"/>
    </location>
    <ligand>
        <name>Zn(2+)</name>
        <dbReference type="ChEBI" id="CHEBI:29105"/>
        <label>1</label>
    </ligand>
</feature>
<dbReference type="SUPFAM" id="SSF51556">
    <property type="entry name" value="Metallo-dependent hydrolases"/>
    <property type="match status" value="1"/>
</dbReference>
<feature type="binding site" evidence="6">
    <location>
        <position position="302"/>
    </location>
    <ligand>
        <name>substrate</name>
    </ligand>
</feature>
<evidence type="ECO:0000256" key="2">
    <source>
        <dbReference type="ARBA" id="ARBA00010286"/>
    </source>
</evidence>
<protein>
    <recommendedName>
        <fullName evidence="6">Dihydroorotase</fullName>
        <shortName evidence="6">DHOase</shortName>
        <ecNumber evidence="6">3.5.2.3</ecNumber>
    </recommendedName>
</protein>
<feature type="binding site" evidence="6">
    <location>
        <position position="271"/>
    </location>
    <ligand>
        <name>substrate</name>
    </ligand>
</feature>
<dbReference type="PROSITE" id="PS00483">
    <property type="entry name" value="DIHYDROOROTASE_2"/>
    <property type="match status" value="1"/>
</dbReference>
<feature type="binding site" evidence="6">
    <location>
        <position position="145"/>
    </location>
    <ligand>
        <name>Zn(2+)</name>
        <dbReference type="ChEBI" id="CHEBI:29105"/>
        <label>2</label>
    </ligand>
</feature>
<feature type="binding site" evidence="6">
    <location>
        <position position="298"/>
    </location>
    <ligand>
        <name>Zn(2+)</name>
        <dbReference type="ChEBI" id="CHEBI:29105"/>
        <label>1</label>
    </ligand>
</feature>
<dbReference type="CDD" id="cd01317">
    <property type="entry name" value="DHOase_IIa"/>
    <property type="match status" value="1"/>
</dbReference>
<dbReference type="InterPro" id="IPR006680">
    <property type="entry name" value="Amidohydro-rel"/>
</dbReference>
<feature type="binding site" evidence="6">
    <location>
        <begin position="56"/>
        <end position="58"/>
    </location>
    <ligand>
        <name>substrate</name>
    </ligand>
</feature>
<evidence type="ECO:0000256" key="6">
    <source>
        <dbReference type="HAMAP-Rule" id="MF_00220"/>
    </source>
</evidence>
<dbReference type="Gene3D" id="2.30.40.10">
    <property type="entry name" value="Urease, subunit C, domain 1"/>
    <property type="match status" value="1"/>
</dbReference>
<keyword evidence="3 6" id="KW-0479">Metal-binding</keyword>
<feature type="binding site" evidence="6">
    <location>
        <position position="54"/>
    </location>
    <ligand>
        <name>Zn(2+)</name>
        <dbReference type="ChEBI" id="CHEBI:29105"/>
        <label>1</label>
    </ligand>
</feature>
<feature type="binding site" evidence="6">
    <location>
        <position position="56"/>
    </location>
    <ligand>
        <name>Zn(2+)</name>
        <dbReference type="ChEBI" id="CHEBI:29105"/>
        <label>1</label>
    </ligand>
</feature>
<name>A0ABU0ATM7_9FIRM</name>
<comment type="function">
    <text evidence="1 6">Catalyzes the reversible cyclization of carbamoyl aspartate to dihydroorotate.</text>
</comment>
<dbReference type="EC" id="3.5.2.3" evidence="6"/>
<proteinExistence type="inferred from homology"/>
<accession>A0ABU0ATM7</accession>
<gene>
    <name evidence="6" type="primary">pyrC</name>
    <name evidence="8" type="ORF">J2S72_000631</name>
</gene>
<evidence type="ECO:0000313" key="8">
    <source>
        <dbReference type="EMBL" id="MDQ0274614.1"/>
    </source>
</evidence>
<keyword evidence="4 6" id="KW-0378">Hydrolase</keyword>
<organism evidence="8 9">
    <name type="scientific">Peptoniphilus koenoeneniae</name>
    <dbReference type="NCBI Taxonomy" id="507751"/>
    <lineage>
        <taxon>Bacteria</taxon>
        <taxon>Bacillati</taxon>
        <taxon>Bacillota</taxon>
        <taxon>Tissierellia</taxon>
        <taxon>Tissierellales</taxon>
        <taxon>Peptoniphilaceae</taxon>
        <taxon>Peptoniphilus</taxon>
    </lineage>
</organism>
<feature type="active site" evidence="6">
    <location>
        <position position="298"/>
    </location>
</feature>
<evidence type="ECO:0000256" key="1">
    <source>
        <dbReference type="ARBA" id="ARBA00002368"/>
    </source>
</evidence>
<evidence type="ECO:0000313" key="9">
    <source>
        <dbReference type="Proteomes" id="UP001236559"/>
    </source>
</evidence>
<comment type="caution">
    <text evidence="8">The sequence shown here is derived from an EMBL/GenBank/DDBJ whole genome shotgun (WGS) entry which is preliminary data.</text>
</comment>